<evidence type="ECO:0000313" key="1">
    <source>
        <dbReference type="EMBL" id="MDQ9169337.1"/>
    </source>
</evidence>
<comment type="caution">
    <text evidence="1">The sequence shown here is derived from an EMBL/GenBank/DDBJ whole genome shotgun (WGS) entry which is preliminary data.</text>
</comment>
<dbReference type="EMBL" id="JAUYVH010000001">
    <property type="protein sequence ID" value="MDQ9169337.1"/>
    <property type="molecule type" value="Genomic_DNA"/>
</dbReference>
<name>A0ABU1BK22_9BURK</name>
<gene>
    <name evidence="1" type="ORF">Q8A64_02815</name>
</gene>
<dbReference type="Proteomes" id="UP001225596">
    <property type="component" value="Unassembled WGS sequence"/>
</dbReference>
<reference evidence="1 2" key="1">
    <citation type="submission" date="2023-08" db="EMBL/GenBank/DDBJ databases">
        <title>Oxalobacteraceae gen .nov., isolated from river sludge outside the plant.</title>
        <authorList>
            <person name="Zhao S.Y."/>
        </authorList>
    </citation>
    <scope>NUCLEOTIDE SEQUENCE [LARGE SCALE GENOMIC DNA]</scope>
    <source>
        <strain evidence="1 2">R-40</strain>
    </source>
</reference>
<dbReference type="RefSeq" id="WP_338435211.1">
    <property type="nucleotide sequence ID" value="NZ_JAUYVH010000001.1"/>
</dbReference>
<keyword evidence="2" id="KW-1185">Reference proteome</keyword>
<accession>A0ABU1BK22</accession>
<organism evidence="1 2">
    <name type="scientific">Keguizhuia sedimenti</name>
    <dbReference type="NCBI Taxonomy" id="3064264"/>
    <lineage>
        <taxon>Bacteria</taxon>
        <taxon>Pseudomonadati</taxon>
        <taxon>Pseudomonadota</taxon>
        <taxon>Betaproteobacteria</taxon>
        <taxon>Burkholderiales</taxon>
        <taxon>Oxalobacteraceae</taxon>
        <taxon>Keguizhuia</taxon>
    </lineage>
</organism>
<proteinExistence type="predicted"/>
<protein>
    <submittedName>
        <fullName evidence="1">Uncharacterized protein</fullName>
    </submittedName>
</protein>
<evidence type="ECO:0000313" key="2">
    <source>
        <dbReference type="Proteomes" id="UP001225596"/>
    </source>
</evidence>
<sequence>MSRFIQPVVHYFYQEFFYVLCGGYEKDWTKKELTYVDVSALLQKKQPLIRRKGTL</sequence>